<protein>
    <submittedName>
        <fullName evidence="1">Uncharacterized protein</fullName>
    </submittedName>
</protein>
<dbReference type="AlphaFoldDB" id="A0A0A9P3M3"/>
<reference evidence="1" key="2">
    <citation type="journal article" date="2015" name="Data Brief">
        <title>Shoot transcriptome of the giant reed, Arundo donax.</title>
        <authorList>
            <person name="Barrero R.A."/>
            <person name="Guerrero F.D."/>
            <person name="Moolhuijzen P."/>
            <person name="Goolsby J.A."/>
            <person name="Tidwell J."/>
            <person name="Bellgard S.E."/>
            <person name="Bellgard M.I."/>
        </authorList>
    </citation>
    <scope>NUCLEOTIDE SEQUENCE</scope>
    <source>
        <tissue evidence="1">Shoot tissue taken approximately 20 cm above the soil surface</tissue>
    </source>
</reference>
<accession>A0A0A9P3M3</accession>
<name>A0A0A9P3M3_ARUDO</name>
<reference evidence="1" key="1">
    <citation type="submission" date="2014-09" db="EMBL/GenBank/DDBJ databases">
        <authorList>
            <person name="Magalhaes I.L.F."/>
            <person name="Oliveira U."/>
            <person name="Santos F.R."/>
            <person name="Vidigal T.H.D.A."/>
            <person name="Brescovit A.D."/>
            <person name="Santos A.J."/>
        </authorList>
    </citation>
    <scope>NUCLEOTIDE SEQUENCE</scope>
    <source>
        <tissue evidence="1">Shoot tissue taken approximately 20 cm above the soil surface</tissue>
    </source>
</reference>
<organism evidence="1">
    <name type="scientific">Arundo donax</name>
    <name type="common">Giant reed</name>
    <name type="synonym">Donax arundinaceus</name>
    <dbReference type="NCBI Taxonomy" id="35708"/>
    <lineage>
        <taxon>Eukaryota</taxon>
        <taxon>Viridiplantae</taxon>
        <taxon>Streptophyta</taxon>
        <taxon>Embryophyta</taxon>
        <taxon>Tracheophyta</taxon>
        <taxon>Spermatophyta</taxon>
        <taxon>Magnoliopsida</taxon>
        <taxon>Liliopsida</taxon>
        <taxon>Poales</taxon>
        <taxon>Poaceae</taxon>
        <taxon>PACMAD clade</taxon>
        <taxon>Arundinoideae</taxon>
        <taxon>Arundineae</taxon>
        <taxon>Arundo</taxon>
    </lineage>
</organism>
<dbReference type="EMBL" id="GBRH01194276">
    <property type="protein sequence ID" value="JAE03620.1"/>
    <property type="molecule type" value="Transcribed_RNA"/>
</dbReference>
<proteinExistence type="predicted"/>
<sequence>MLKMKLLVLMTKLRTTTSMWNEVSLPIPVVVLQWRMPLTCFCLVSMIEKRVKAAYFVGFEHICAW</sequence>
<evidence type="ECO:0000313" key="1">
    <source>
        <dbReference type="EMBL" id="JAE03620.1"/>
    </source>
</evidence>